<dbReference type="InterPro" id="IPR011701">
    <property type="entry name" value="MFS"/>
</dbReference>
<evidence type="ECO:0000313" key="8">
    <source>
        <dbReference type="Proteomes" id="UP001296104"/>
    </source>
</evidence>
<keyword evidence="4 6" id="KW-0472">Membrane</keyword>
<dbReference type="Pfam" id="PF07690">
    <property type="entry name" value="MFS_1"/>
    <property type="match status" value="1"/>
</dbReference>
<evidence type="ECO:0000256" key="4">
    <source>
        <dbReference type="ARBA" id="ARBA00023136"/>
    </source>
</evidence>
<feature type="transmembrane region" description="Helical" evidence="6">
    <location>
        <begin position="16"/>
        <end position="35"/>
    </location>
</feature>
<dbReference type="EMBL" id="CAVMBE010000098">
    <property type="protein sequence ID" value="CAK4033957.1"/>
    <property type="molecule type" value="Genomic_DNA"/>
</dbReference>
<sequence>MRTPTSAEQAHRTARILSSIAASLIALSCGTNYGFSAWAPQFANRLQLTATETNLIGNAGNLGMYAMGIPGGILIDSKGPRWGVVMGCICLTAGYFPLKSAYDNGPGHTSVPLLCLFGLLSGMGSCTAFSAAIKASASNWPQHRGTATAFPLSAFGLSAFFYTTTSALVFPGDTSGYLSLLAFGTTAMTFVGMLFLRIVPVTKDEGQGAYGVVSDDDQASSKRHDSLPESQRLRRGSFQNHQSTHSRPTSKGSDRHEEASEVSSLVESESSGPGDIDEPKNPFHDHNRPEITGWALVRTPKFWQLFIMLALLCGVGLMTINNIGNNARSLWHHYDDSASKDFILKRQLTHVSILSFCSFLGRLASGIGSDWLIHNHASRFWTLVPTESFLASIPP</sequence>
<evidence type="ECO:0000256" key="2">
    <source>
        <dbReference type="ARBA" id="ARBA00022692"/>
    </source>
</evidence>
<evidence type="ECO:0000256" key="3">
    <source>
        <dbReference type="ARBA" id="ARBA00022989"/>
    </source>
</evidence>
<gene>
    <name evidence="7" type="ORF">LECACI_7A009115</name>
</gene>
<dbReference type="AlphaFoldDB" id="A0AAI8Z7N1"/>
<comment type="caution">
    <text evidence="7">The sequence shown here is derived from an EMBL/GenBank/DDBJ whole genome shotgun (WGS) entry which is preliminary data.</text>
</comment>
<feature type="transmembrane region" description="Helical" evidence="6">
    <location>
        <begin position="82"/>
        <end position="98"/>
    </location>
</feature>
<keyword evidence="3 6" id="KW-1133">Transmembrane helix</keyword>
<feature type="region of interest" description="Disordered" evidence="5">
    <location>
        <begin position="210"/>
        <end position="284"/>
    </location>
</feature>
<feature type="compositionally biased region" description="Low complexity" evidence="5">
    <location>
        <begin position="261"/>
        <end position="271"/>
    </location>
</feature>
<comment type="subcellular location">
    <subcellularLocation>
        <location evidence="1">Membrane</location>
        <topology evidence="1">Multi-pass membrane protein</topology>
    </subcellularLocation>
</comment>
<feature type="transmembrane region" description="Helical" evidence="6">
    <location>
        <begin position="110"/>
        <end position="133"/>
    </location>
</feature>
<feature type="compositionally biased region" description="Polar residues" evidence="5">
    <location>
        <begin position="237"/>
        <end position="251"/>
    </location>
</feature>
<dbReference type="GO" id="GO:0022857">
    <property type="term" value="F:transmembrane transporter activity"/>
    <property type="evidence" value="ECO:0007669"/>
    <property type="project" value="InterPro"/>
</dbReference>
<dbReference type="PANTHER" id="PTHR21576">
    <property type="entry name" value="UNCHARACTERIZED NODULIN-LIKE PROTEIN"/>
    <property type="match status" value="1"/>
</dbReference>
<protein>
    <submittedName>
        <fullName evidence="7">MFS transporter</fullName>
    </submittedName>
</protein>
<name>A0AAI8Z7N1_9PEZI</name>
<keyword evidence="2 6" id="KW-0812">Transmembrane</keyword>
<organism evidence="7 8">
    <name type="scientific">Lecanosticta acicola</name>
    <dbReference type="NCBI Taxonomy" id="111012"/>
    <lineage>
        <taxon>Eukaryota</taxon>
        <taxon>Fungi</taxon>
        <taxon>Dikarya</taxon>
        <taxon>Ascomycota</taxon>
        <taxon>Pezizomycotina</taxon>
        <taxon>Dothideomycetes</taxon>
        <taxon>Dothideomycetidae</taxon>
        <taxon>Mycosphaerellales</taxon>
        <taxon>Mycosphaerellaceae</taxon>
        <taxon>Lecanosticta</taxon>
    </lineage>
</organism>
<dbReference type="PANTHER" id="PTHR21576:SF158">
    <property type="entry name" value="RIBOSOMAL RNA-PROCESSING PROTEIN 12-LIKE CONSERVED DOMAIN-CONTAINING PROTEIN"/>
    <property type="match status" value="1"/>
</dbReference>
<proteinExistence type="predicted"/>
<dbReference type="Proteomes" id="UP001296104">
    <property type="component" value="Unassembled WGS sequence"/>
</dbReference>
<evidence type="ECO:0000256" key="1">
    <source>
        <dbReference type="ARBA" id="ARBA00004141"/>
    </source>
</evidence>
<reference evidence="7" key="1">
    <citation type="submission" date="2023-11" db="EMBL/GenBank/DDBJ databases">
        <authorList>
            <person name="Alioto T."/>
            <person name="Alioto T."/>
            <person name="Gomez Garrido J."/>
        </authorList>
    </citation>
    <scope>NUCLEOTIDE SEQUENCE</scope>
</reference>
<accession>A0AAI8Z7N1</accession>
<feature type="transmembrane region" description="Helical" evidence="6">
    <location>
        <begin position="176"/>
        <end position="196"/>
    </location>
</feature>
<keyword evidence="8" id="KW-1185">Reference proteome</keyword>
<evidence type="ECO:0000256" key="6">
    <source>
        <dbReference type="SAM" id="Phobius"/>
    </source>
</evidence>
<dbReference type="PROSITE" id="PS51257">
    <property type="entry name" value="PROKAR_LIPOPROTEIN"/>
    <property type="match status" value="1"/>
</dbReference>
<feature type="transmembrane region" description="Helical" evidence="6">
    <location>
        <begin position="302"/>
        <end position="320"/>
    </location>
</feature>
<feature type="transmembrane region" description="Helical" evidence="6">
    <location>
        <begin position="145"/>
        <end position="170"/>
    </location>
</feature>
<evidence type="ECO:0000313" key="7">
    <source>
        <dbReference type="EMBL" id="CAK4033957.1"/>
    </source>
</evidence>
<dbReference type="GO" id="GO:0000329">
    <property type="term" value="C:fungal-type vacuole membrane"/>
    <property type="evidence" value="ECO:0007669"/>
    <property type="project" value="TreeGrafter"/>
</dbReference>
<dbReference type="SUPFAM" id="SSF103473">
    <property type="entry name" value="MFS general substrate transporter"/>
    <property type="match status" value="1"/>
</dbReference>
<evidence type="ECO:0000256" key="5">
    <source>
        <dbReference type="SAM" id="MobiDB-lite"/>
    </source>
</evidence>
<dbReference type="InterPro" id="IPR036259">
    <property type="entry name" value="MFS_trans_sf"/>
</dbReference>
<dbReference type="Gene3D" id="1.20.1250.20">
    <property type="entry name" value="MFS general substrate transporter like domains"/>
    <property type="match status" value="1"/>
</dbReference>